<dbReference type="AlphaFoldDB" id="E0NVD3"/>
<comment type="caution">
    <text evidence="3">The sequence shown here is derived from an EMBL/GenBank/DDBJ whole genome shotgun (WGS) entry which is preliminary data.</text>
</comment>
<dbReference type="InterPro" id="IPR025396">
    <property type="entry name" value="DUF4302"/>
</dbReference>
<feature type="signal peptide" evidence="1">
    <location>
        <begin position="1"/>
        <end position="21"/>
    </location>
</feature>
<dbReference type="BioCyc" id="PMAR862515-HMP:GMOO-2170-MONOMER"/>
<gene>
    <name evidence="3" type="ORF">HMPREF0658_2138</name>
</gene>
<proteinExistence type="predicted"/>
<dbReference type="PROSITE" id="PS51257">
    <property type="entry name" value="PROKAR_LIPOPROTEIN"/>
    <property type="match status" value="1"/>
</dbReference>
<feature type="domain" description="DUF4987" evidence="2">
    <location>
        <begin position="258"/>
        <end position="398"/>
    </location>
</feature>
<name>E0NVD3_9BACT</name>
<protein>
    <recommendedName>
        <fullName evidence="2">DUF4987 domain-containing protein</fullName>
    </recommendedName>
</protein>
<dbReference type="Proteomes" id="UP000004394">
    <property type="component" value="Unassembled WGS sequence"/>
</dbReference>
<dbReference type="Pfam" id="PF14135">
    <property type="entry name" value="DUF4302"/>
    <property type="match status" value="1"/>
</dbReference>
<evidence type="ECO:0000313" key="4">
    <source>
        <dbReference type="Proteomes" id="UP000004394"/>
    </source>
</evidence>
<organism evidence="3 4">
    <name type="scientific">Hoylesella marshii DSM 16973 = JCM 13450</name>
    <dbReference type="NCBI Taxonomy" id="862515"/>
    <lineage>
        <taxon>Bacteria</taxon>
        <taxon>Pseudomonadati</taxon>
        <taxon>Bacteroidota</taxon>
        <taxon>Bacteroidia</taxon>
        <taxon>Bacteroidales</taxon>
        <taxon>Prevotellaceae</taxon>
        <taxon>Hoylesella</taxon>
    </lineage>
</organism>
<dbReference type="eggNOG" id="ENOG5032VNU">
    <property type="taxonomic scope" value="Bacteria"/>
</dbReference>
<evidence type="ECO:0000259" key="2">
    <source>
        <dbReference type="Pfam" id="PF16377"/>
    </source>
</evidence>
<evidence type="ECO:0000313" key="3">
    <source>
        <dbReference type="EMBL" id="EFM00867.1"/>
    </source>
</evidence>
<reference evidence="3" key="1">
    <citation type="submission" date="2010-07" db="EMBL/GenBank/DDBJ databases">
        <authorList>
            <person name="Muzny D."/>
            <person name="Qin X."/>
            <person name="Deng J."/>
            <person name="Jiang H."/>
            <person name="Liu Y."/>
            <person name="Qu J."/>
            <person name="Song X.-Z."/>
            <person name="Zhang L."/>
            <person name="Thornton R."/>
            <person name="Coyle M."/>
            <person name="Francisco L."/>
            <person name="Jackson L."/>
            <person name="Javaid M."/>
            <person name="Korchina V."/>
            <person name="Kovar C."/>
            <person name="Mata R."/>
            <person name="Mathew T."/>
            <person name="Ngo R."/>
            <person name="Nguyen L."/>
            <person name="Nguyen N."/>
            <person name="Okwuonu G."/>
            <person name="Ongeri F."/>
            <person name="Pham C."/>
            <person name="Simmons D."/>
            <person name="Wilczek-Boney K."/>
            <person name="Hale W."/>
            <person name="Jakkamsetti A."/>
            <person name="Pham P."/>
            <person name="Ruth R."/>
            <person name="San Lucas F."/>
            <person name="Warren J."/>
            <person name="Zhang J."/>
            <person name="Zhao Z."/>
            <person name="Zhou C."/>
            <person name="Zhu D."/>
            <person name="Lee S."/>
            <person name="Bess C."/>
            <person name="Blankenburg K."/>
            <person name="Forbes L."/>
            <person name="Fu Q."/>
            <person name="Gubbala S."/>
            <person name="Hirani K."/>
            <person name="Jayaseelan J.C."/>
            <person name="Lara F."/>
            <person name="Munidasa M."/>
            <person name="Palculict T."/>
            <person name="Patil S."/>
            <person name="Pu L.-L."/>
            <person name="Saada N."/>
            <person name="Tang L."/>
            <person name="Weissenberger G."/>
            <person name="Zhu Y."/>
            <person name="Hemphill L."/>
            <person name="Shang Y."/>
            <person name="Youmans B."/>
            <person name="Ayvaz T."/>
            <person name="Ross M."/>
            <person name="Santibanez J."/>
            <person name="Aqrawi P."/>
            <person name="Gross S."/>
            <person name="Joshi V."/>
            <person name="Fowler G."/>
            <person name="Nazareth L."/>
            <person name="Reid J."/>
            <person name="Worley K."/>
            <person name="Petrosino J."/>
            <person name="Highlander S."/>
            <person name="Gibbs R."/>
        </authorList>
    </citation>
    <scope>NUCLEOTIDE SEQUENCE [LARGE SCALE GENOMIC DNA]</scope>
    <source>
        <strain evidence="3">DSM 16973</strain>
    </source>
</reference>
<accession>E0NVD3</accession>
<dbReference type="HOGENOM" id="CLU_050523_1_0_10"/>
<keyword evidence="1" id="KW-0732">Signal</keyword>
<keyword evidence="4" id="KW-1185">Reference proteome</keyword>
<evidence type="ECO:0000256" key="1">
    <source>
        <dbReference type="SAM" id="SignalP"/>
    </source>
</evidence>
<sequence>MKTNRILIGLLMALPMFFLQSCLKDQEDIFDKSSSLRMQEYQAEAKAALIAPEHGWVFEIFPHKEQKYGGYAFTCKFDAEQVTAKTELALGQERTSYYGMTNDMGPVLTFDTYNEFMHFFSTPSAKRYQGYNGDFEYIIDSIGADKMKVHAKRTGNILYMYKLTESADTYLQKVAAMTENFQVGLVAGAFGSTTLKGSFDLDSRQLIYKDGKNASAEEKTVAFVFTSTGIRFYRPINMGGISVSSFDFNADNLKLEGKDANGNAVTLQCSYPEGYAPFDLYAGNYVLTYDTNKTINVTLTANADKTAYLMSGLNANYQITLPYNKSTGVLSFNSQKIGEVGGKTVMICGWDLAHGGYLSWDPKTGMVTQWNGDKTNPVFNFVDNKADKSFVTDSYILWTVNADGSSGGQLTVSSWFINGNNRIPNIKSLTKQ</sequence>
<dbReference type="OrthoDB" id="1150854at2"/>
<feature type="chain" id="PRO_5003138308" description="DUF4987 domain-containing protein" evidence="1">
    <location>
        <begin position="22"/>
        <end position="432"/>
    </location>
</feature>
<dbReference type="InterPro" id="IPR032271">
    <property type="entry name" value="DUF4987"/>
</dbReference>
<dbReference type="Pfam" id="PF16377">
    <property type="entry name" value="DUF4987"/>
    <property type="match status" value="1"/>
</dbReference>
<dbReference type="STRING" id="862515.HMPREF0658_2138"/>
<dbReference type="EMBL" id="AEEI01000061">
    <property type="protein sequence ID" value="EFM00867.1"/>
    <property type="molecule type" value="Genomic_DNA"/>
</dbReference>
<dbReference type="RefSeq" id="WP_006950496.1">
    <property type="nucleotide sequence ID" value="NZ_BAJI01000006.1"/>
</dbReference>